<dbReference type="InterPro" id="IPR035985">
    <property type="entry name" value="Ubiquitin-activating_enz"/>
</dbReference>
<gene>
    <name evidence="7" type="ORF">BLNAU_178</name>
</gene>
<dbReference type="Gene3D" id="3.10.290.20">
    <property type="entry name" value="Ubiquitin-like 2 activating enzyme e1b. Chain: B, domain 3"/>
    <property type="match status" value="1"/>
</dbReference>
<dbReference type="InterPro" id="IPR045886">
    <property type="entry name" value="ThiF/MoeB/HesA"/>
</dbReference>
<dbReference type="PROSITE" id="PS00865">
    <property type="entry name" value="UBIQUITIN_ACTIVAT_2"/>
    <property type="match status" value="1"/>
</dbReference>
<dbReference type="Gene3D" id="3.40.50.720">
    <property type="entry name" value="NAD(P)-binding Rossmann-like Domain"/>
    <property type="match status" value="1"/>
</dbReference>
<dbReference type="SUPFAM" id="SSF69572">
    <property type="entry name" value="Activating enzymes of the ubiquitin-like proteins"/>
    <property type="match status" value="1"/>
</dbReference>
<evidence type="ECO:0000256" key="4">
    <source>
        <dbReference type="PROSITE-ProRule" id="PRU10132"/>
    </source>
</evidence>
<evidence type="ECO:0000256" key="1">
    <source>
        <dbReference type="ARBA" id="ARBA00022741"/>
    </source>
</evidence>
<keyword evidence="5 7" id="KW-0436">Ligase</keyword>
<sequence length="417" mass="46506">MSQIHIQQKRFDPIYKQIEHASKYTEEADLSPEEIKDYLHTRKILVVGAGGLGCEVLKGLALSGFSDIHVIDLDTIDISNLNRQFLFTQEDAGKTKSEVAAAFVNRRVKGVKVVPYVGNIMDQPLDWYKTFDIVIAGLDNVEARRWLNATLVNLARNDIMIPMLDGGSEGLFGQARVIIPQMTACYECTMWTVTPEVTFPVCTIASNPRIPAHCVQYAIMHFPESHDGRKCDGDRDDDVDWCLNVAQERAKQFNIEGVDYKLTLGVIKNVIPALASTNSIIAALCVNEALKLAMNLTFMKHYLRYSGSEGINVQPLEMEMNPDCIVCGGAEISLDVGEDETLGNLIDRLKQDETLQLKNPFVIFNGNAVYNSKLPFTEPNLEKTCLSLFGKHAELTVSDKFMPDDQFLRVKIKVGPG</sequence>
<dbReference type="InterPro" id="IPR000594">
    <property type="entry name" value="ThiF_NAD_FAD-bd"/>
</dbReference>
<dbReference type="Pfam" id="PF00899">
    <property type="entry name" value="ThiF"/>
    <property type="match status" value="1"/>
</dbReference>
<dbReference type="Gene3D" id="1.10.10.520">
    <property type="entry name" value="Ubiquitin activating enzymes (Uba3). Chain: B, domain 2"/>
    <property type="match status" value="1"/>
</dbReference>
<dbReference type="InterPro" id="IPR014929">
    <property type="entry name" value="E2-binding"/>
</dbReference>
<feature type="domain" description="E2 binding" evidence="6">
    <location>
        <begin position="334"/>
        <end position="413"/>
    </location>
</feature>
<dbReference type="Proteomes" id="UP001281761">
    <property type="component" value="Unassembled WGS sequence"/>
</dbReference>
<keyword evidence="8" id="KW-1185">Reference proteome</keyword>
<comment type="pathway">
    <text evidence="5">Protein modification; protein neddylation.</text>
</comment>
<feature type="active site" description="Glycyl thioester intermediate" evidence="4">
    <location>
        <position position="202"/>
    </location>
</feature>
<dbReference type="InterPro" id="IPR023318">
    <property type="entry name" value="Ub_act_enz_dom_a_sf"/>
</dbReference>
<comment type="similarity">
    <text evidence="5">Belongs to the ubiquitin-activating E1 family. UBA3 subfamily.</text>
</comment>
<keyword evidence="3 5" id="KW-0067">ATP-binding</keyword>
<evidence type="ECO:0000259" key="6">
    <source>
        <dbReference type="SMART" id="SM01181"/>
    </source>
</evidence>
<evidence type="ECO:0000313" key="7">
    <source>
        <dbReference type="EMBL" id="KAK2964877.1"/>
    </source>
</evidence>
<comment type="caution">
    <text evidence="7">The sequence shown here is derived from an EMBL/GenBank/DDBJ whole genome shotgun (WGS) entry which is preliminary data.</text>
</comment>
<name>A0ABQ9YMA7_9EUKA</name>
<dbReference type="GO" id="GO:0019781">
    <property type="term" value="F:NEDD8 activating enzyme activity"/>
    <property type="evidence" value="ECO:0007669"/>
    <property type="project" value="UniProtKB-EC"/>
</dbReference>
<evidence type="ECO:0000256" key="5">
    <source>
        <dbReference type="RuleBase" id="RU368009"/>
    </source>
</evidence>
<evidence type="ECO:0000256" key="3">
    <source>
        <dbReference type="ARBA" id="ARBA00022840"/>
    </source>
</evidence>
<dbReference type="PANTHER" id="PTHR10953:SF6">
    <property type="entry name" value="NEDD8-ACTIVATING ENZYME E1 CATALYTIC SUBUNIT"/>
    <property type="match status" value="1"/>
</dbReference>
<dbReference type="EMBL" id="JARBJD010000001">
    <property type="protein sequence ID" value="KAK2964877.1"/>
    <property type="molecule type" value="Genomic_DNA"/>
</dbReference>
<organism evidence="7 8">
    <name type="scientific">Blattamonas nauphoetae</name>
    <dbReference type="NCBI Taxonomy" id="2049346"/>
    <lineage>
        <taxon>Eukaryota</taxon>
        <taxon>Metamonada</taxon>
        <taxon>Preaxostyla</taxon>
        <taxon>Oxymonadida</taxon>
        <taxon>Blattamonas</taxon>
    </lineage>
</organism>
<evidence type="ECO:0000313" key="8">
    <source>
        <dbReference type="Proteomes" id="UP001281761"/>
    </source>
</evidence>
<dbReference type="EC" id="6.2.1.64" evidence="5"/>
<reference evidence="7 8" key="1">
    <citation type="journal article" date="2022" name="bioRxiv">
        <title>Genomics of Preaxostyla Flagellates Illuminates Evolutionary Transitions and the Path Towards Mitochondrial Loss.</title>
        <authorList>
            <person name="Novak L.V.F."/>
            <person name="Treitli S.C."/>
            <person name="Pyrih J."/>
            <person name="Halakuc P."/>
            <person name="Pipaliya S.V."/>
            <person name="Vacek V."/>
            <person name="Brzon O."/>
            <person name="Soukal P."/>
            <person name="Eme L."/>
            <person name="Dacks J.B."/>
            <person name="Karnkowska A."/>
            <person name="Elias M."/>
            <person name="Hampl V."/>
        </authorList>
    </citation>
    <scope>NUCLEOTIDE SEQUENCE [LARGE SCALE GENOMIC DNA]</scope>
    <source>
        <strain evidence="7">NAU3</strain>
        <tissue evidence="7">Gut</tissue>
    </source>
</reference>
<evidence type="ECO:0000256" key="2">
    <source>
        <dbReference type="ARBA" id="ARBA00022786"/>
    </source>
</evidence>
<accession>A0ABQ9YMA7</accession>
<dbReference type="SMART" id="SM01181">
    <property type="entry name" value="E2_bind"/>
    <property type="match status" value="1"/>
</dbReference>
<protein>
    <recommendedName>
        <fullName evidence="5">NEDD8-activating enzyme E1 catalytic subunit</fullName>
        <ecNumber evidence="5">6.2.1.64</ecNumber>
    </recommendedName>
</protein>
<comment type="function">
    <text evidence="5">Catalytic subunit of the dimeric E1 enzyme, which activates NEDD8.</text>
</comment>
<keyword evidence="1 5" id="KW-0547">Nucleotide-binding</keyword>
<comment type="catalytic activity">
    <reaction evidence="5">
        <text>ATP + [NEDD8 protein] + [E1 NEDD8-activating enzyme]-L-cysteine = AMP + diphosphate + [E1 NEDD8-activating enzyme]-S-[NEDD8 protein]-yl-L-cysteine.</text>
        <dbReference type="EC" id="6.2.1.64"/>
    </reaction>
</comment>
<proteinExistence type="inferred from homology"/>
<dbReference type="InterPro" id="IPR033127">
    <property type="entry name" value="UBQ-activ_enz_E1_Cys_AS"/>
</dbReference>
<dbReference type="PANTHER" id="PTHR10953">
    <property type="entry name" value="UBIQUITIN-ACTIVATING ENZYME E1"/>
    <property type="match status" value="1"/>
</dbReference>
<keyword evidence="2 5" id="KW-0833">Ubl conjugation pathway</keyword>